<dbReference type="AlphaFoldDB" id="U4TQD7"/>
<evidence type="ECO:0000313" key="2">
    <source>
        <dbReference type="EMBL" id="ERL65660.1"/>
    </source>
</evidence>
<dbReference type="RefSeq" id="WP_022529012.1">
    <property type="nucleotide sequence ID" value="NZ_KI271585.1"/>
</dbReference>
<dbReference type="OrthoDB" id="80065at2"/>
<keyword evidence="1" id="KW-0472">Membrane</keyword>
<organism evidence="2 3">
    <name type="scientific">Schleiferilactobacillus shenzhenensis LY-73</name>
    <dbReference type="NCBI Taxonomy" id="1231336"/>
    <lineage>
        <taxon>Bacteria</taxon>
        <taxon>Bacillati</taxon>
        <taxon>Bacillota</taxon>
        <taxon>Bacilli</taxon>
        <taxon>Lactobacillales</taxon>
        <taxon>Lactobacillaceae</taxon>
        <taxon>Schleiferilactobacillus</taxon>
    </lineage>
</organism>
<keyword evidence="1" id="KW-1133">Transmembrane helix</keyword>
<dbReference type="Proteomes" id="UP000030647">
    <property type="component" value="Unassembled WGS sequence"/>
</dbReference>
<name>U4TQD7_9LACO</name>
<evidence type="ECO:0000313" key="3">
    <source>
        <dbReference type="Proteomes" id="UP000030647"/>
    </source>
</evidence>
<dbReference type="EMBL" id="KI271585">
    <property type="protein sequence ID" value="ERL65660.1"/>
    <property type="molecule type" value="Genomic_DNA"/>
</dbReference>
<keyword evidence="1" id="KW-0812">Transmembrane</keyword>
<dbReference type="InterPro" id="IPR010374">
    <property type="entry name" value="DUF969"/>
</dbReference>
<reference evidence="3" key="1">
    <citation type="journal article" date="2013" name="Genome Announc.">
        <title>Whole-Genome Sequencing of Lactobacillus shenzhenensis Strain LY-73T.</title>
        <authorList>
            <person name="Lin Z."/>
            <person name="Liu Z."/>
            <person name="Yang R."/>
            <person name="Zou Y."/>
            <person name="Wan D."/>
            <person name="Chen J."/>
            <person name="Guo M."/>
            <person name="Zhao J."/>
            <person name="Fang C."/>
            <person name="Yang R."/>
            <person name="Liu F."/>
        </authorList>
    </citation>
    <scope>NUCLEOTIDE SEQUENCE [LARGE SCALE GENOMIC DNA]</scope>
    <source>
        <strain evidence="3">LY-73</strain>
    </source>
</reference>
<accession>U4TQD7</accession>
<proteinExistence type="predicted"/>
<feature type="transmembrane region" description="Helical" evidence="1">
    <location>
        <begin position="190"/>
        <end position="211"/>
    </location>
</feature>
<feature type="transmembrane region" description="Helical" evidence="1">
    <location>
        <begin position="52"/>
        <end position="71"/>
    </location>
</feature>
<feature type="transmembrane region" description="Helical" evidence="1">
    <location>
        <begin position="156"/>
        <end position="178"/>
    </location>
</feature>
<dbReference type="HOGENOM" id="CLU_099769_0_0_9"/>
<evidence type="ECO:0008006" key="4">
    <source>
        <dbReference type="Google" id="ProtNLM"/>
    </source>
</evidence>
<gene>
    <name evidence="2" type="ORF">L248_2346</name>
</gene>
<feature type="transmembrane region" description="Helical" evidence="1">
    <location>
        <begin position="7"/>
        <end position="32"/>
    </location>
</feature>
<sequence length="222" mass="24095">MEYLKLLGIVIIVLGFAFKWDTVAVVVIAALVTGLFSGMDILTLLTTLGQSFVQNRVVSLFFLTLPMIGLVESHGLKEVAVNGIQKLKTLTASRILNLYLIVRELGGVFGISLSGQVQFVRPLITPMVTAAAEVKRPLTAKDLDEIKGRSAAVDNFGNFFAQNLFVASGGVLLIVSTMDSLKHPVTGTQIVLYTVPIAVVTLITVALYNVWFDRRFKAPKKG</sequence>
<evidence type="ECO:0000256" key="1">
    <source>
        <dbReference type="SAM" id="Phobius"/>
    </source>
</evidence>
<dbReference type="Pfam" id="PF06149">
    <property type="entry name" value="DUF969"/>
    <property type="match status" value="1"/>
</dbReference>
<dbReference type="eggNOG" id="COG3819">
    <property type="taxonomic scope" value="Bacteria"/>
</dbReference>
<keyword evidence="3" id="KW-1185">Reference proteome</keyword>
<protein>
    <recommendedName>
        <fullName evidence="4">DUF969 domain-containing protein</fullName>
    </recommendedName>
</protein>
<dbReference type="STRING" id="1231336.L248_2346"/>